<comment type="caution">
    <text evidence="1">The sequence shown here is derived from an EMBL/GenBank/DDBJ whole genome shotgun (WGS) entry which is preliminary data.</text>
</comment>
<name>A0ABR7SYJ5_HELCL</name>
<dbReference type="Proteomes" id="UP000617402">
    <property type="component" value="Unassembled WGS sequence"/>
</dbReference>
<sequence length="106" mass="12245">MCMGSVSATVMAEAMKEDAVKQLDMIRNYFGNMKLPWDDSLSVVDNVRTFIASKLPQVDENGYEYIIVHGDSCGGCEYEKLDHDEQPCKYCCEHEDRFYFKPKKEK</sequence>
<proteinExistence type="predicted"/>
<evidence type="ECO:0000313" key="2">
    <source>
        <dbReference type="Proteomes" id="UP000617402"/>
    </source>
</evidence>
<evidence type="ECO:0000313" key="1">
    <source>
        <dbReference type="EMBL" id="MBC9783496.1"/>
    </source>
</evidence>
<dbReference type="EMBL" id="JACVHF010000002">
    <property type="protein sequence ID" value="MBC9783496.1"/>
    <property type="molecule type" value="Genomic_DNA"/>
</dbReference>
<organism evidence="1 2">
    <name type="scientific">Heliobacterium chlorum</name>
    <dbReference type="NCBI Taxonomy" id="2698"/>
    <lineage>
        <taxon>Bacteria</taxon>
        <taxon>Bacillati</taxon>
        <taxon>Bacillota</taxon>
        <taxon>Clostridia</taxon>
        <taxon>Eubacteriales</taxon>
        <taxon>Heliobacteriaceae</taxon>
        <taxon>Heliobacterium</taxon>
    </lineage>
</organism>
<reference evidence="1 2" key="1">
    <citation type="submission" date="2020-07" db="EMBL/GenBank/DDBJ databases">
        <title>Draft whole-genome sequence of Heliobacterium chlorum DSM 3682, type strain.</title>
        <authorList>
            <person name="Kyndt J.A."/>
            <person name="Meyer T.E."/>
            <person name="Imhoff J.F."/>
        </authorList>
    </citation>
    <scope>NUCLEOTIDE SEQUENCE [LARGE SCALE GENOMIC DNA]</scope>
    <source>
        <strain evidence="1 2">DSM 3682</strain>
    </source>
</reference>
<accession>A0ABR7SYJ5</accession>
<keyword evidence="2" id="KW-1185">Reference proteome</keyword>
<dbReference type="RefSeq" id="WP_188038656.1">
    <property type="nucleotide sequence ID" value="NZ_JACVHF010000002.1"/>
</dbReference>
<protein>
    <submittedName>
        <fullName evidence="1">Uncharacterized protein</fullName>
    </submittedName>
</protein>
<gene>
    <name evidence="1" type="ORF">H1S01_03090</name>
</gene>